<sequence>METERSNPTASQTQYVPITLEEEIFGSQYTDTLNSPDDGNTAKATGSTTPQTPPETCSLCNNSVPLYKPNGANLEPIAKLTCVHTFHLKCIVNSLKENPDLEKFLKELSLWPIVFTQLPDPENEKVENSSTPQMDFPKLHDKILKGEKNLEKQTREMTHTKYEILDSYYLLGKALEDKSAELKSKNPLRSAQIMLNKEIRRQFPSDTTRNIFNKKKRSALNIYRIFSSEDIGRDKIQRIRSFTPSSIGKLTDNEIKIIKERSKKVPTSHSEKQTNEEEPLDSLCGASAVYLAIENNLLPPFEYVRGVIDRAVNSSLLKIESNERKTKVLEVLSQVESGYISVRGLKALKALNIEKELYPDRSREEIDKNIDKLKYKLEASIKYLYGSLRQTLENVDVSNLTWRDPEASMVISDNSFMVKNLGRRQKGTFLEPRENMKCDIPDSVTTKCNEFISNFNNSNTSWVMRNTSHDKMWKEDENTIIKITERILGTLLSNFLKNDIRFHMLLVHFYLTTSCRCILCISGEIWKNPAFMTSTSRSEQSEGTYITDVIIPLLRSSLGDDIVCLSTAERQSLASKARRNIRVDEERMGKKPDIMGFLKRDEKILELMYVESSRIICTNSKKVDDGVKLWRETLDGMSFIDASCRLVRNQFGIVGLQIAGTDLRLNVLVKDLG</sequence>
<dbReference type="AlphaFoldDB" id="A0A9N9EQY4"/>
<evidence type="ECO:0000313" key="3">
    <source>
        <dbReference type="Proteomes" id="UP000789508"/>
    </source>
</evidence>
<gene>
    <name evidence="2" type="ORF">ALEPTO_LOCUS11000</name>
</gene>
<evidence type="ECO:0000313" key="2">
    <source>
        <dbReference type="EMBL" id="CAG8685528.1"/>
    </source>
</evidence>
<name>A0A9N9EQY4_9GLOM</name>
<feature type="non-terminal residue" evidence="2">
    <location>
        <position position="1"/>
    </location>
</feature>
<organism evidence="2 3">
    <name type="scientific">Ambispora leptoticha</name>
    <dbReference type="NCBI Taxonomy" id="144679"/>
    <lineage>
        <taxon>Eukaryota</taxon>
        <taxon>Fungi</taxon>
        <taxon>Fungi incertae sedis</taxon>
        <taxon>Mucoromycota</taxon>
        <taxon>Glomeromycotina</taxon>
        <taxon>Glomeromycetes</taxon>
        <taxon>Archaeosporales</taxon>
        <taxon>Ambisporaceae</taxon>
        <taxon>Ambispora</taxon>
    </lineage>
</organism>
<accession>A0A9N9EQY4</accession>
<reference evidence="2" key="1">
    <citation type="submission" date="2021-06" db="EMBL/GenBank/DDBJ databases">
        <authorList>
            <person name="Kallberg Y."/>
            <person name="Tangrot J."/>
            <person name="Rosling A."/>
        </authorList>
    </citation>
    <scope>NUCLEOTIDE SEQUENCE</scope>
    <source>
        <strain evidence="2">FL130A</strain>
    </source>
</reference>
<protein>
    <submittedName>
        <fullName evidence="2">4838_t:CDS:1</fullName>
    </submittedName>
</protein>
<dbReference type="Proteomes" id="UP000789508">
    <property type="component" value="Unassembled WGS sequence"/>
</dbReference>
<evidence type="ECO:0000256" key="1">
    <source>
        <dbReference type="SAM" id="MobiDB-lite"/>
    </source>
</evidence>
<dbReference type="EMBL" id="CAJVPS010015069">
    <property type="protein sequence ID" value="CAG8685528.1"/>
    <property type="molecule type" value="Genomic_DNA"/>
</dbReference>
<dbReference type="SUPFAM" id="SSF57850">
    <property type="entry name" value="RING/U-box"/>
    <property type="match status" value="1"/>
</dbReference>
<dbReference type="OrthoDB" id="2415858at2759"/>
<comment type="caution">
    <text evidence="2">The sequence shown here is derived from an EMBL/GenBank/DDBJ whole genome shotgun (WGS) entry which is preliminary data.</text>
</comment>
<keyword evidence="3" id="KW-1185">Reference proteome</keyword>
<proteinExistence type="predicted"/>
<feature type="region of interest" description="Disordered" evidence="1">
    <location>
        <begin position="29"/>
        <end position="56"/>
    </location>
</feature>